<dbReference type="SUPFAM" id="SSF48403">
    <property type="entry name" value="Ankyrin repeat"/>
    <property type="match status" value="2"/>
</dbReference>
<evidence type="ECO:0000256" key="2">
    <source>
        <dbReference type="ARBA" id="ARBA00022692"/>
    </source>
</evidence>
<dbReference type="PANTHER" id="PTHR24186">
    <property type="entry name" value="PROTEIN PHOSPHATASE 1 REGULATORY SUBUNIT"/>
    <property type="match status" value="1"/>
</dbReference>
<evidence type="ECO:0000313" key="11">
    <source>
        <dbReference type="Proteomes" id="UP000035740"/>
    </source>
</evidence>
<dbReference type="Gene3D" id="1.25.40.20">
    <property type="entry name" value="Ankyrin repeat-containing domain"/>
    <property type="match status" value="4"/>
</dbReference>
<reference evidence="10 11" key="1">
    <citation type="journal article" date="2014" name="Nature">
        <title>The genome of the recently domesticated crop plant sugar beet (Beta vulgaris).</title>
        <authorList>
            <person name="Dohm J.C."/>
            <person name="Minoche A.E."/>
            <person name="Holtgrawe D."/>
            <person name="Capella-Gutierrez S."/>
            <person name="Zakrzewski F."/>
            <person name="Tafer H."/>
            <person name="Rupp O."/>
            <person name="Sorensen T.R."/>
            <person name="Stracke R."/>
            <person name="Reinhardt R."/>
            <person name="Goesmann A."/>
            <person name="Kraft T."/>
            <person name="Schulz B."/>
            <person name="Stadler P.F."/>
            <person name="Schmidt T."/>
            <person name="Gabaldon T."/>
            <person name="Lehrach H."/>
            <person name="Weisshaar B."/>
            <person name="Himmelbauer H."/>
        </authorList>
    </citation>
    <scope>NUCLEOTIDE SEQUENCE [LARGE SCALE GENOMIC DNA]</scope>
    <source>
        <tissue evidence="10">Taproot</tissue>
    </source>
</reference>
<keyword evidence="3" id="KW-0677">Repeat</keyword>
<dbReference type="eggNOG" id="KOG0504">
    <property type="taxonomic scope" value="Eukaryota"/>
</dbReference>
<dbReference type="PROSITE" id="PS50297">
    <property type="entry name" value="ANK_REP_REGION"/>
    <property type="match status" value="1"/>
</dbReference>
<evidence type="ECO:0000256" key="1">
    <source>
        <dbReference type="ARBA" id="ARBA00004141"/>
    </source>
</evidence>
<feature type="repeat" description="ANK" evidence="7">
    <location>
        <begin position="654"/>
        <end position="686"/>
    </location>
</feature>
<keyword evidence="11" id="KW-1185">Reference proteome</keyword>
<dbReference type="PANTHER" id="PTHR24186:SF46">
    <property type="entry name" value="PROTEIN ACCELERATED CELL DEATH 6-LIKE"/>
    <property type="match status" value="1"/>
</dbReference>
<evidence type="ECO:0000256" key="3">
    <source>
        <dbReference type="ARBA" id="ARBA00022737"/>
    </source>
</evidence>
<dbReference type="GO" id="GO:0005886">
    <property type="term" value="C:plasma membrane"/>
    <property type="evidence" value="ECO:0007669"/>
    <property type="project" value="TreeGrafter"/>
</dbReference>
<organism evidence="10 11">
    <name type="scientific">Beta vulgaris subsp. vulgaris</name>
    <name type="common">Beet</name>
    <dbReference type="NCBI Taxonomy" id="3555"/>
    <lineage>
        <taxon>Eukaryota</taxon>
        <taxon>Viridiplantae</taxon>
        <taxon>Streptophyta</taxon>
        <taxon>Embryophyta</taxon>
        <taxon>Tracheophyta</taxon>
        <taxon>Spermatophyta</taxon>
        <taxon>Magnoliopsida</taxon>
        <taxon>eudicotyledons</taxon>
        <taxon>Gunneridae</taxon>
        <taxon>Pentapetalae</taxon>
        <taxon>Caryophyllales</taxon>
        <taxon>Chenopodiaceae</taxon>
        <taxon>Betoideae</taxon>
        <taxon>Beta</taxon>
    </lineage>
</organism>
<protein>
    <recommendedName>
        <fullName evidence="9">PGG domain-containing protein</fullName>
    </recommendedName>
</protein>
<dbReference type="AlphaFoldDB" id="A0A0J8BDA3"/>
<accession>A0A0J8BDA3</accession>
<dbReference type="OrthoDB" id="1847170at2759"/>
<keyword evidence="5 7" id="KW-0040">ANK repeat</keyword>
<dbReference type="InterPro" id="IPR002110">
    <property type="entry name" value="Ankyrin_rpt"/>
</dbReference>
<name>A0A0J8BDA3_BETVV</name>
<feature type="transmembrane region" description="Helical" evidence="8">
    <location>
        <begin position="779"/>
        <end position="803"/>
    </location>
</feature>
<dbReference type="Pfam" id="PF12796">
    <property type="entry name" value="Ank_2"/>
    <property type="match status" value="1"/>
</dbReference>
<keyword evidence="4 8" id="KW-1133">Transmembrane helix</keyword>
<comment type="subcellular location">
    <subcellularLocation>
        <location evidence="1">Membrane</location>
        <topology evidence="1">Multi-pass membrane protein</topology>
    </subcellularLocation>
</comment>
<dbReference type="Pfam" id="PF00023">
    <property type="entry name" value="Ank"/>
    <property type="match status" value="3"/>
</dbReference>
<dbReference type="eggNOG" id="KOG0017">
    <property type="taxonomic scope" value="Eukaryota"/>
</dbReference>
<gene>
    <name evidence="10" type="ORF">BVRB_4g097260</name>
</gene>
<dbReference type="InterPro" id="IPR036770">
    <property type="entry name" value="Ankyrin_rpt-contain_sf"/>
</dbReference>
<feature type="transmembrane region" description="Helical" evidence="8">
    <location>
        <begin position="847"/>
        <end position="866"/>
    </location>
</feature>
<feature type="transmembrane region" description="Helical" evidence="8">
    <location>
        <begin position="738"/>
        <end position="759"/>
    </location>
</feature>
<keyword evidence="2 8" id="KW-0812">Transmembrane</keyword>
<dbReference type="InterPro" id="IPR026961">
    <property type="entry name" value="PGG_dom"/>
</dbReference>
<feature type="repeat" description="ANK" evidence="7">
    <location>
        <begin position="304"/>
        <end position="326"/>
    </location>
</feature>
<evidence type="ECO:0000256" key="7">
    <source>
        <dbReference type="PROSITE-ProRule" id="PRU00023"/>
    </source>
</evidence>
<evidence type="ECO:0000313" key="10">
    <source>
        <dbReference type="EMBL" id="KMS97942.1"/>
    </source>
</evidence>
<evidence type="ECO:0000256" key="4">
    <source>
        <dbReference type="ARBA" id="ARBA00022989"/>
    </source>
</evidence>
<dbReference type="Proteomes" id="UP000035740">
    <property type="component" value="Unassembled WGS sequence"/>
</dbReference>
<proteinExistence type="predicted"/>
<dbReference type="OMA" id="ISASCAY"/>
<keyword evidence="6 8" id="KW-0472">Membrane</keyword>
<dbReference type="PROSITE" id="PS50088">
    <property type="entry name" value="ANK_REPEAT"/>
    <property type="match status" value="2"/>
</dbReference>
<evidence type="ECO:0000259" key="9">
    <source>
        <dbReference type="Pfam" id="PF13962"/>
    </source>
</evidence>
<sequence length="922" mass="103683">MDDKLHAAARTGDTRLFQQRSSQENDEISQEIVQNYKEKDEIGTYDDTYFCRQAEDGSNIIHIALRHGHEQFVKEALERYFDLIFQKDSIGDTPLHVAARLQTPAALRFLQSSLHNGRNRDSVQNSEIENLRILAVSNSKGNTILHEAARTNNYETIRHLLYWSRYTGNIEGIACTNHNNENFLHLLARYATYTATSSSYSTKYSLMARELYISASCAYVRDKDGFTPVLRAVQCRRLRLANFLVNKFPESIKIFDNKYRTVLHHLSAALVIDVVDDSEDITPLLKKFIEFHGVCDFRLAQDEDGNTPLHLAIMNEDVSTTKFLMELCLREEERPELTIINKDGHSIFNLLSSKGHIATLIDMAEKLNYALTYMEERQRVDKMMMDSELYQAAIDSDVRIFREVSTNSSQYFTRTSLDGSSIIHIAVRHAKPETIMFLQHALRLFPHLISKPDSNGDTLVHLAAKCKTDFSADIISMYYGSVKEMKGVATNPSAVKNYKGSLAIHEALQADNLKAAKILLERSEFVATTRINDLEETPLHAYARYGSSRNGDAKGFLSTLFKKDKSAAYIRDNQGFTPLLRAAMSARFHVVKAILDDCPQSANLRDPNGRTFLHLVRFTGGEVDESLTDKFEQTGKQLFKYPEVDLQRLVQDNDGNTPLHYAIKTGNSIVAIVLTQRCLESRTRAELDLVNKEGATVSDLLAAHDVPNEVIELIRKKEPEAVYSARSSYGIHKTDMKYSANALSVVAGLLTTITFAAGIQVPGGFNEDDGSSVLLLKPAFQAFIVFNTFAMCGSMLVLFYLLWVMGIGKIHGSLMVLDLSIFVLRACFYSTLGAFTTGVYVTTSEKSFWLAIFVCVICFLTIFVTIKVSVANITRLGKWVSKSSRMMLSLIRGRYNAHMTAIPFQPVANKDKVDVIVESKAP</sequence>
<feature type="transmembrane region" description="Helical" evidence="8">
    <location>
        <begin position="815"/>
        <end position="841"/>
    </location>
</feature>
<evidence type="ECO:0000256" key="5">
    <source>
        <dbReference type="ARBA" id="ARBA00023043"/>
    </source>
</evidence>
<dbReference type="Pfam" id="PF13962">
    <property type="entry name" value="PGG"/>
    <property type="match status" value="1"/>
</dbReference>
<dbReference type="SMART" id="SM00248">
    <property type="entry name" value="ANK"/>
    <property type="match status" value="11"/>
</dbReference>
<dbReference type="Gramene" id="KMS97942">
    <property type="protein sequence ID" value="KMS97942"/>
    <property type="gene ID" value="BVRB_4g097260"/>
</dbReference>
<evidence type="ECO:0000256" key="6">
    <source>
        <dbReference type="ARBA" id="ARBA00023136"/>
    </source>
</evidence>
<dbReference type="EMBL" id="KQ090284">
    <property type="protein sequence ID" value="KMS97942.1"/>
    <property type="molecule type" value="Genomic_DNA"/>
</dbReference>
<feature type="domain" description="PGG" evidence="9">
    <location>
        <begin position="735"/>
        <end position="841"/>
    </location>
</feature>
<evidence type="ECO:0000256" key="8">
    <source>
        <dbReference type="SAM" id="Phobius"/>
    </source>
</evidence>